<accession>A0AAD7J9E4</accession>
<keyword evidence="3" id="KW-1185">Reference proteome</keyword>
<feature type="region of interest" description="Disordered" evidence="1">
    <location>
        <begin position="222"/>
        <end position="254"/>
    </location>
</feature>
<evidence type="ECO:0000313" key="3">
    <source>
        <dbReference type="Proteomes" id="UP001215598"/>
    </source>
</evidence>
<organism evidence="2 3">
    <name type="scientific">Mycena metata</name>
    <dbReference type="NCBI Taxonomy" id="1033252"/>
    <lineage>
        <taxon>Eukaryota</taxon>
        <taxon>Fungi</taxon>
        <taxon>Dikarya</taxon>
        <taxon>Basidiomycota</taxon>
        <taxon>Agaricomycotina</taxon>
        <taxon>Agaricomycetes</taxon>
        <taxon>Agaricomycetidae</taxon>
        <taxon>Agaricales</taxon>
        <taxon>Marasmiineae</taxon>
        <taxon>Mycenaceae</taxon>
        <taxon>Mycena</taxon>
    </lineage>
</organism>
<feature type="region of interest" description="Disordered" evidence="1">
    <location>
        <begin position="361"/>
        <end position="382"/>
    </location>
</feature>
<dbReference type="EMBL" id="JARKIB010000042">
    <property type="protein sequence ID" value="KAJ7758338.1"/>
    <property type="molecule type" value="Genomic_DNA"/>
</dbReference>
<dbReference type="Proteomes" id="UP001215598">
    <property type="component" value="Unassembled WGS sequence"/>
</dbReference>
<name>A0AAD7J9E4_9AGAR</name>
<feature type="region of interest" description="Disordered" evidence="1">
    <location>
        <begin position="1"/>
        <end position="20"/>
    </location>
</feature>
<comment type="caution">
    <text evidence="2">The sequence shown here is derived from an EMBL/GenBank/DDBJ whole genome shotgun (WGS) entry which is preliminary data.</text>
</comment>
<gene>
    <name evidence="2" type="ORF">B0H16DRAFT_650539</name>
</gene>
<dbReference type="AlphaFoldDB" id="A0AAD7J9E4"/>
<feature type="compositionally biased region" description="Polar residues" evidence="1">
    <location>
        <begin position="1"/>
        <end position="16"/>
    </location>
</feature>
<evidence type="ECO:0000256" key="1">
    <source>
        <dbReference type="SAM" id="MobiDB-lite"/>
    </source>
</evidence>
<protein>
    <submittedName>
        <fullName evidence="2">Uncharacterized protein</fullName>
    </submittedName>
</protein>
<sequence length="477" mass="51056">MSSTRESTPAQSTTPMRHTLEASLRSRRETLGNNPGNESGGGTSLVARDSLGREIHTLFCGAEQPFTNEDLDQASSGLNALSASLGIHDPPRQSRQLVPKSNGCGTQIHRGASSALWVWTADATGVSDTVVPLEAQYVPPEKAAELEAPQRDACGCSTQFVGCAVCGNPLGSRLVPCQTHALPNGSGAYTFLPSAVSPPLSSLTPRPVTAWDHERERLAERLRSRANYAPDGRRIPREPPALRNRAARRSAAEAVHIDTARSALRRAEAMAVEEEWVTTAESQPDPLRYRFMSPANFDRNAYRAILRGEQVPAPNTPATASTPTSAVRDRDHPVVQFAATDTGTDMNIDANPWFEVNGSLRLRPGPQRQSQVEQRHPTPAQEQLRQQQLLLQEAMRLNARPRAERLPTAGMELPAGATTRALRVGRVSGRAGRAGADAVGAGGAGAGVAGGWTLVMDADSGSDWDDESNAVLRTLSG</sequence>
<evidence type="ECO:0000313" key="2">
    <source>
        <dbReference type="EMBL" id="KAJ7758338.1"/>
    </source>
</evidence>
<reference evidence="2" key="1">
    <citation type="submission" date="2023-03" db="EMBL/GenBank/DDBJ databases">
        <title>Massive genome expansion in bonnet fungi (Mycena s.s.) driven by repeated elements and novel gene families across ecological guilds.</title>
        <authorList>
            <consortium name="Lawrence Berkeley National Laboratory"/>
            <person name="Harder C.B."/>
            <person name="Miyauchi S."/>
            <person name="Viragh M."/>
            <person name="Kuo A."/>
            <person name="Thoen E."/>
            <person name="Andreopoulos B."/>
            <person name="Lu D."/>
            <person name="Skrede I."/>
            <person name="Drula E."/>
            <person name="Henrissat B."/>
            <person name="Morin E."/>
            <person name="Kohler A."/>
            <person name="Barry K."/>
            <person name="LaButti K."/>
            <person name="Morin E."/>
            <person name="Salamov A."/>
            <person name="Lipzen A."/>
            <person name="Mereny Z."/>
            <person name="Hegedus B."/>
            <person name="Baldrian P."/>
            <person name="Stursova M."/>
            <person name="Weitz H."/>
            <person name="Taylor A."/>
            <person name="Grigoriev I.V."/>
            <person name="Nagy L.G."/>
            <person name="Martin F."/>
            <person name="Kauserud H."/>
        </authorList>
    </citation>
    <scope>NUCLEOTIDE SEQUENCE</scope>
    <source>
        <strain evidence="2">CBHHK182m</strain>
    </source>
</reference>
<proteinExistence type="predicted"/>